<dbReference type="GO" id="GO:0120147">
    <property type="term" value="F:formylglycine-generating oxidase activity"/>
    <property type="evidence" value="ECO:0007669"/>
    <property type="project" value="TreeGrafter"/>
</dbReference>
<protein>
    <submittedName>
        <fullName evidence="3">Formylglycine-generating enzyme, required for sulfatase activity, contains SUMF1/FGE domain</fullName>
    </submittedName>
    <submittedName>
        <fullName evidence="2">SUMF1/EgtB/PvdO family nonheme iron enzyme</fullName>
    </submittedName>
</protein>
<evidence type="ECO:0000259" key="1">
    <source>
        <dbReference type="Pfam" id="PF03781"/>
    </source>
</evidence>
<evidence type="ECO:0000313" key="5">
    <source>
        <dbReference type="Proteomes" id="UP000474718"/>
    </source>
</evidence>
<dbReference type="EMBL" id="WWVX01000002">
    <property type="protein sequence ID" value="MZL68827.1"/>
    <property type="molecule type" value="Genomic_DNA"/>
</dbReference>
<dbReference type="Gene3D" id="3.90.1580.10">
    <property type="entry name" value="paralog of FGE (formylglycine-generating enzyme)"/>
    <property type="match status" value="1"/>
</dbReference>
<dbReference type="InterPro" id="IPR042095">
    <property type="entry name" value="SUMF_sf"/>
</dbReference>
<feature type="domain" description="Sulfatase-modifying factor enzyme-like" evidence="1">
    <location>
        <begin position="35"/>
        <end position="229"/>
    </location>
</feature>
<dbReference type="Proteomes" id="UP000184089">
    <property type="component" value="Unassembled WGS sequence"/>
</dbReference>
<dbReference type="EMBL" id="FQVY01000002">
    <property type="protein sequence ID" value="SHG07433.1"/>
    <property type="molecule type" value="Genomic_DNA"/>
</dbReference>
<dbReference type="InterPro" id="IPR051043">
    <property type="entry name" value="Sulfatase_Mod_Factor_Kinase"/>
</dbReference>
<dbReference type="PANTHER" id="PTHR23150:SF19">
    <property type="entry name" value="FORMYLGLYCINE-GENERATING ENZYME"/>
    <property type="match status" value="1"/>
</dbReference>
<dbReference type="InterPro" id="IPR016187">
    <property type="entry name" value="CTDL_fold"/>
</dbReference>
<keyword evidence="5" id="KW-1185">Reference proteome</keyword>
<dbReference type="Proteomes" id="UP000474718">
    <property type="component" value="Unassembled WGS sequence"/>
</dbReference>
<sequence>MERENTVFIPQTTYIYRVVHRVMEGDCQCEHGPMPVTVGPLYADVYPVTNAQYYQFVQDSGYRPEDDRGYLRHWVDGCYKPEDADKPVVWVSLEDARAYAAFYGKRLPKDYEWQYLAAGDECLEWPWGNSPDYSRANVYSHGLTPVDAFPQGVSPTGCMDMCGNCWEMVDEFHFDGSHYFQLLRGGSFYRAHHYWHAEGGPQKNNTHLKMQFLSGAMSRNATVGFRCVKEGD</sequence>
<dbReference type="SUPFAM" id="SSF56436">
    <property type="entry name" value="C-type lectin-like"/>
    <property type="match status" value="1"/>
</dbReference>
<reference evidence="4" key="2">
    <citation type="submission" date="2016-11" db="EMBL/GenBank/DDBJ databases">
        <authorList>
            <person name="Jaros S."/>
            <person name="Januszkiewicz K."/>
            <person name="Wedrychowicz H."/>
        </authorList>
    </citation>
    <scope>NUCLEOTIDE SEQUENCE [LARGE SCALE GENOMIC DNA]</scope>
    <source>
        <strain evidence="4">DSM 4029</strain>
    </source>
</reference>
<name>A0AAQ1RVV7_9FIRM</name>
<reference evidence="3" key="1">
    <citation type="submission" date="2016-11" db="EMBL/GenBank/DDBJ databases">
        <authorList>
            <person name="Varghese N."/>
            <person name="Submissions S."/>
        </authorList>
    </citation>
    <scope>NUCLEOTIDE SEQUENCE</scope>
    <source>
        <strain evidence="3">DSM 4029</strain>
    </source>
</reference>
<dbReference type="InterPro" id="IPR005532">
    <property type="entry name" value="SUMF_dom"/>
</dbReference>
<organism evidence="3 4">
    <name type="scientific">Bittarella massiliensis</name>
    <name type="common">ex Durand et al. 2017</name>
    <dbReference type="NCBI Taxonomy" id="1720313"/>
    <lineage>
        <taxon>Bacteria</taxon>
        <taxon>Bacillati</taxon>
        <taxon>Bacillota</taxon>
        <taxon>Clostridia</taxon>
        <taxon>Eubacteriales</taxon>
        <taxon>Oscillospiraceae</taxon>
        <taxon>Bittarella (ex Durand et al. 2017)</taxon>
    </lineage>
</organism>
<evidence type="ECO:0000313" key="2">
    <source>
        <dbReference type="EMBL" id="MZL68827.1"/>
    </source>
</evidence>
<dbReference type="AlphaFoldDB" id="A0AAQ1RVV7"/>
<reference evidence="2 5" key="3">
    <citation type="journal article" date="2019" name="Nat. Med.">
        <title>A library of human gut bacterial isolates paired with longitudinal multiomics data enables mechanistic microbiome research.</title>
        <authorList>
            <person name="Poyet M."/>
            <person name="Groussin M."/>
            <person name="Gibbons S.M."/>
            <person name="Avila-Pacheco J."/>
            <person name="Jiang X."/>
            <person name="Kearney S.M."/>
            <person name="Perrotta A.R."/>
            <person name="Berdy B."/>
            <person name="Zhao S."/>
            <person name="Lieberman T.D."/>
            <person name="Swanson P.K."/>
            <person name="Smith M."/>
            <person name="Roesemann S."/>
            <person name="Alexander J.E."/>
            <person name="Rich S.A."/>
            <person name="Livny J."/>
            <person name="Vlamakis H."/>
            <person name="Clish C."/>
            <person name="Bullock K."/>
            <person name="Deik A."/>
            <person name="Scott J."/>
            <person name="Pierce K.A."/>
            <person name="Xavier R.J."/>
            <person name="Alm E.J."/>
        </authorList>
    </citation>
    <scope>NUCLEOTIDE SEQUENCE [LARGE SCALE GENOMIC DNA]</scope>
    <source>
        <strain evidence="2 5">BIOML-A2</strain>
    </source>
</reference>
<evidence type="ECO:0000313" key="4">
    <source>
        <dbReference type="Proteomes" id="UP000184089"/>
    </source>
</evidence>
<dbReference type="RefSeq" id="WP_021661007.1">
    <property type="nucleotide sequence ID" value="NZ_FQVY01000002.1"/>
</dbReference>
<accession>A0AAQ1RVV7</accession>
<proteinExistence type="predicted"/>
<comment type="caution">
    <text evidence="3">The sequence shown here is derived from an EMBL/GenBank/DDBJ whole genome shotgun (WGS) entry which is preliminary data.</text>
</comment>
<gene>
    <name evidence="2" type="ORF">GT747_03430</name>
    <name evidence="3" type="ORF">SAMN05444424_1372</name>
</gene>
<dbReference type="PANTHER" id="PTHR23150">
    <property type="entry name" value="SULFATASE MODIFYING FACTOR 1, 2"/>
    <property type="match status" value="1"/>
</dbReference>
<dbReference type="Pfam" id="PF03781">
    <property type="entry name" value="FGE-sulfatase"/>
    <property type="match status" value="1"/>
</dbReference>
<evidence type="ECO:0000313" key="3">
    <source>
        <dbReference type="EMBL" id="SHG07433.1"/>
    </source>
</evidence>